<evidence type="ECO:0000313" key="1">
    <source>
        <dbReference type="EMBL" id="PIL28160.1"/>
    </source>
</evidence>
<sequence>MTYEQLVGGLIGEDLQSYKFHCFLFACSRVRTLWATPQLFTPTLLDVFMRHISSNWQYIFPVLEKIYWIEKDSKNPQIALRQTPLEIPAFQAIRPTALRYIDIELHDLSAPLQYTLSDNQFLYRIEKFVVLFHRSFPDFYTLNLCVCRPDFCAHPYICKILDKLNAAIMKSAAVATSHNIPVPSPVSNWEWSDLGTKENLIIDVITAKGRMFVVDPNARSYYFATEDCHIISSFTMVSSVGFALSYNTNMTLAMVTDAAMIVDILQPQFQEHGLQYLIFHLETISLPFSPRDLMKICSN</sequence>
<dbReference type="EMBL" id="AYKW01000027">
    <property type="protein sequence ID" value="PIL28160.1"/>
    <property type="molecule type" value="Genomic_DNA"/>
</dbReference>
<dbReference type="Proteomes" id="UP000230002">
    <property type="component" value="Unassembled WGS sequence"/>
</dbReference>
<keyword evidence="2" id="KW-1185">Reference proteome</keyword>
<dbReference type="AlphaFoldDB" id="A0A2G8S313"/>
<proteinExistence type="predicted"/>
<protein>
    <submittedName>
        <fullName evidence="1">Uncharacterized protein</fullName>
    </submittedName>
</protein>
<comment type="caution">
    <text evidence="1">The sequence shown here is derived from an EMBL/GenBank/DDBJ whole genome shotgun (WGS) entry which is preliminary data.</text>
</comment>
<evidence type="ECO:0000313" key="2">
    <source>
        <dbReference type="Proteomes" id="UP000230002"/>
    </source>
</evidence>
<dbReference type="OrthoDB" id="2763933at2759"/>
<gene>
    <name evidence="1" type="ORF">GSI_09697</name>
</gene>
<organism evidence="1 2">
    <name type="scientific">Ganoderma sinense ZZ0214-1</name>
    <dbReference type="NCBI Taxonomy" id="1077348"/>
    <lineage>
        <taxon>Eukaryota</taxon>
        <taxon>Fungi</taxon>
        <taxon>Dikarya</taxon>
        <taxon>Basidiomycota</taxon>
        <taxon>Agaricomycotina</taxon>
        <taxon>Agaricomycetes</taxon>
        <taxon>Polyporales</taxon>
        <taxon>Polyporaceae</taxon>
        <taxon>Ganoderma</taxon>
    </lineage>
</organism>
<accession>A0A2G8S313</accession>
<name>A0A2G8S313_9APHY</name>
<reference evidence="1 2" key="1">
    <citation type="journal article" date="2015" name="Sci. Rep.">
        <title>Chromosome-level genome map provides insights into diverse defense mechanisms in the medicinal fungus Ganoderma sinense.</title>
        <authorList>
            <person name="Zhu Y."/>
            <person name="Xu J."/>
            <person name="Sun C."/>
            <person name="Zhou S."/>
            <person name="Xu H."/>
            <person name="Nelson D.R."/>
            <person name="Qian J."/>
            <person name="Song J."/>
            <person name="Luo H."/>
            <person name="Xiang L."/>
            <person name="Li Y."/>
            <person name="Xu Z."/>
            <person name="Ji A."/>
            <person name="Wang L."/>
            <person name="Lu S."/>
            <person name="Hayward A."/>
            <person name="Sun W."/>
            <person name="Li X."/>
            <person name="Schwartz D.C."/>
            <person name="Wang Y."/>
            <person name="Chen S."/>
        </authorList>
    </citation>
    <scope>NUCLEOTIDE SEQUENCE [LARGE SCALE GENOMIC DNA]</scope>
    <source>
        <strain evidence="1 2">ZZ0214-1</strain>
    </source>
</reference>